<reference evidence="9 10" key="1">
    <citation type="submission" date="2019-06" db="EMBL/GenBank/DDBJ databases">
        <title>Sequencing the genomes of 1000 actinobacteria strains.</title>
        <authorList>
            <person name="Klenk H.-P."/>
        </authorList>
    </citation>
    <scope>NUCLEOTIDE SEQUENCE [LARGE SCALE GENOMIC DNA]</scope>
    <source>
        <strain evidence="9 10">DSM 44826</strain>
    </source>
</reference>
<evidence type="ECO:0000256" key="7">
    <source>
        <dbReference type="SAM" id="Phobius"/>
    </source>
</evidence>
<evidence type="ECO:0000256" key="1">
    <source>
        <dbReference type="ARBA" id="ARBA00005820"/>
    </source>
</evidence>
<evidence type="ECO:0000313" key="9">
    <source>
        <dbReference type="EMBL" id="TWF91023.1"/>
    </source>
</evidence>
<dbReference type="SUPFAM" id="SSF48452">
    <property type="entry name" value="TPR-like"/>
    <property type="match status" value="1"/>
</dbReference>
<organism evidence="9 10">
    <name type="scientific">Kitasatospora viridis</name>
    <dbReference type="NCBI Taxonomy" id="281105"/>
    <lineage>
        <taxon>Bacteria</taxon>
        <taxon>Bacillati</taxon>
        <taxon>Actinomycetota</taxon>
        <taxon>Actinomycetes</taxon>
        <taxon>Kitasatosporales</taxon>
        <taxon>Streptomycetaceae</taxon>
        <taxon>Kitasatospora</taxon>
    </lineage>
</organism>
<feature type="transmembrane region" description="Helical" evidence="7">
    <location>
        <begin position="712"/>
        <end position="729"/>
    </location>
</feature>
<dbReference type="PANTHER" id="PTHR35807">
    <property type="entry name" value="TRANSCRIPTIONAL REGULATOR REDD-RELATED"/>
    <property type="match status" value="1"/>
</dbReference>
<evidence type="ECO:0000256" key="6">
    <source>
        <dbReference type="PROSITE-ProRule" id="PRU01091"/>
    </source>
</evidence>
<dbReference type="SMART" id="SM00862">
    <property type="entry name" value="Trans_reg_C"/>
    <property type="match status" value="1"/>
</dbReference>
<evidence type="ECO:0000259" key="8">
    <source>
        <dbReference type="PROSITE" id="PS51755"/>
    </source>
</evidence>
<feature type="domain" description="OmpR/PhoB-type" evidence="8">
    <location>
        <begin position="1"/>
        <end position="94"/>
    </location>
</feature>
<gene>
    <name evidence="9" type="ORF">FHX73_12135</name>
</gene>
<dbReference type="InterPro" id="IPR027417">
    <property type="entry name" value="P-loop_NTPase"/>
</dbReference>
<evidence type="ECO:0000256" key="3">
    <source>
        <dbReference type="ARBA" id="ARBA00023015"/>
    </source>
</evidence>
<keyword evidence="2" id="KW-0902">Two-component regulatory system</keyword>
<keyword evidence="7" id="KW-1133">Transmembrane helix</keyword>
<dbReference type="EMBL" id="VIWT01000002">
    <property type="protein sequence ID" value="TWF91023.1"/>
    <property type="molecule type" value="Genomic_DNA"/>
</dbReference>
<feature type="transmembrane region" description="Helical" evidence="7">
    <location>
        <begin position="852"/>
        <end position="870"/>
    </location>
</feature>
<feature type="transmembrane region" description="Helical" evidence="7">
    <location>
        <begin position="890"/>
        <end position="915"/>
    </location>
</feature>
<name>A0A561TV88_9ACTN</name>
<dbReference type="InterPro" id="IPR011990">
    <property type="entry name" value="TPR-like_helical_dom_sf"/>
</dbReference>
<evidence type="ECO:0000256" key="4">
    <source>
        <dbReference type="ARBA" id="ARBA00023125"/>
    </source>
</evidence>
<dbReference type="SMART" id="SM01043">
    <property type="entry name" value="BTAD"/>
    <property type="match status" value="1"/>
</dbReference>
<accession>A0A561TV88</accession>
<dbReference type="PROSITE" id="PS51755">
    <property type="entry name" value="OMPR_PHOB"/>
    <property type="match status" value="1"/>
</dbReference>
<comment type="similarity">
    <text evidence="1">Belongs to the AfsR/DnrI/RedD regulatory family.</text>
</comment>
<dbReference type="Pfam" id="PF00486">
    <property type="entry name" value="Trans_reg_C"/>
    <property type="match status" value="1"/>
</dbReference>
<dbReference type="Gene3D" id="3.40.50.300">
    <property type="entry name" value="P-loop containing nucleotide triphosphate hydrolases"/>
    <property type="match status" value="1"/>
</dbReference>
<dbReference type="Pfam" id="PF03704">
    <property type="entry name" value="BTAD"/>
    <property type="match status" value="1"/>
</dbReference>
<dbReference type="InterPro" id="IPR036388">
    <property type="entry name" value="WH-like_DNA-bd_sf"/>
</dbReference>
<dbReference type="InterPro" id="IPR001867">
    <property type="entry name" value="OmpR/PhoB-type_DNA-bd"/>
</dbReference>
<keyword evidence="3" id="KW-0805">Transcription regulation</keyword>
<comment type="caution">
    <text evidence="9">The sequence shown here is derived from an EMBL/GenBank/DDBJ whole genome shotgun (WGS) entry which is preliminary data.</text>
</comment>
<dbReference type="Gene3D" id="1.10.10.10">
    <property type="entry name" value="Winged helix-like DNA-binding domain superfamily/Winged helix DNA-binding domain"/>
    <property type="match status" value="1"/>
</dbReference>
<dbReference type="CDD" id="cd15831">
    <property type="entry name" value="BTAD"/>
    <property type="match status" value="1"/>
</dbReference>
<dbReference type="Pfam" id="PF05729">
    <property type="entry name" value="NACHT"/>
    <property type="match status" value="1"/>
</dbReference>
<dbReference type="InterPro" id="IPR005158">
    <property type="entry name" value="BTAD"/>
</dbReference>
<keyword evidence="5" id="KW-0804">Transcription</keyword>
<dbReference type="GO" id="GO:0006355">
    <property type="term" value="P:regulation of DNA-templated transcription"/>
    <property type="evidence" value="ECO:0007669"/>
    <property type="project" value="InterPro"/>
</dbReference>
<keyword evidence="10" id="KW-1185">Reference proteome</keyword>
<evidence type="ECO:0000256" key="2">
    <source>
        <dbReference type="ARBA" id="ARBA00023012"/>
    </source>
</evidence>
<evidence type="ECO:0000256" key="5">
    <source>
        <dbReference type="ARBA" id="ARBA00023163"/>
    </source>
</evidence>
<feature type="DNA-binding region" description="OmpR/PhoB-type" evidence="6">
    <location>
        <begin position="1"/>
        <end position="94"/>
    </location>
</feature>
<sequence>MRFSLLGPLTVHDGTSARTLDGHKVRALLAVLLLNPNQPVSTDRLQEALWGENPPATANASLKNHVARLRRALAEDGADESRIRVVPGGYLLGVGAGERDADDFTDALALARDAYLRQDWPTVSRQTGQAVALWRGEPLPDLADLPEAQPHIERYTQARWQALEWRIDAELALDRHLGLAPELTGLITEQPLREAFHRQLMLVLHRTGQQAEALAVFGRLRRTLVDELGVEPGPDVLAAHQEVLRPSAVPVPAISLPPEPVDELDQDAPAPTTGPGVLAPRGDLAEAAEALARNVHSRWIREEEQRRIHDPFPLPVRWRSAPAGLLDHRDNISGTAPGAATGTLSLEGDLARIAEVYRRIGSGRLVVLGRAGSGKTVLTTRFVVHYLATRTGSDPVPVIFSIGSWDPTVTALRDWLVDRLLRDHPHLAARAAGRSTLAAALVDAGWILPVLDGFDEIAPGLHRPALQELNATTLPLLLTSRTEQYTDAATTGVLRRAAGIELTDLTTDDLAHYLPRTARPTAPGEPGSPATTMWDPVLAELRSHPESCSTVNLTTVLSTPLMVLLARTRYSDAPGQDPAELLDTTRFPTPQALEQHLLAGFLPTVYRDGPTARTDTAPPRPRRTWAPDRARHYLSHLAGHLARPEQRDRQDLAWWQLPTGLSLTARVLAVVLACTLVTDLSGALVSGIAHLFSPGVPFTLPGIVLDGLLDSLIVSLAFGLVYGLAVALRKERFEPSLIRLRLPGLGRPTGAMPVRRLRTASCAGLLVGSVLGFERGLYLSLVHFPGATEVVAKSMAEAILIRTTLDVGTFGATGGLALGLMAALEAPLEIGSAATPANLLAVNRRTVVRQTLLVAPVITIAFSTLWRAVASVIFRSHISPWPAYSEQFRVAVQCGITGTLCYVLSFTAWGQWVLFTRICLPLTGRLPWSTMAFLEDAHHRGVLRQVGAVYQFRHARLQGHLSPTPHEPEQGVPTTVPT</sequence>
<dbReference type="GO" id="GO:0003677">
    <property type="term" value="F:DNA binding"/>
    <property type="evidence" value="ECO:0007669"/>
    <property type="project" value="UniProtKB-UniRule"/>
</dbReference>
<dbReference type="SUPFAM" id="SSF46894">
    <property type="entry name" value="C-terminal effector domain of the bipartite response regulators"/>
    <property type="match status" value="1"/>
</dbReference>
<dbReference type="Proteomes" id="UP000317940">
    <property type="component" value="Unassembled WGS sequence"/>
</dbReference>
<dbReference type="PANTHER" id="PTHR35807:SF1">
    <property type="entry name" value="TRANSCRIPTIONAL REGULATOR REDD"/>
    <property type="match status" value="1"/>
</dbReference>
<dbReference type="RefSeq" id="WP_170305105.1">
    <property type="nucleotide sequence ID" value="NZ_BAAAMZ010000002.1"/>
</dbReference>
<dbReference type="InterPro" id="IPR016032">
    <property type="entry name" value="Sig_transdc_resp-reg_C-effctor"/>
</dbReference>
<evidence type="ECO:0000313" key="10">
    <source>
        <dbReference type="Proteomes" id="UP000317940"/>
    </source>
</evidence>
<dbReference type="AlphaFoldDB" id="A0A561TV88"/>
<keyword evidence="7" id="KW-0812">Transmembrane</keyword>
<dbReference type="InterPro" id="IPR007111">
    <property type="entry name" value="NACHT_NTPase"/>
</dbReference>
<dbReference type="Gene3D" id="1.25.40.10">
    <property type="entry name" value="Tetratricopeptide repeat domain"/>
    <property type="match status" value="1"/>
</dbReference>
<keyword evidence="7" id="KW-0472">Membrane</keyword>
<keyword evidence="4 6" id="KW-0238">DNA-binding</keyword>
<dbReference type="GO" id="GO:0000160">
    <property type="term" value="P:phosphorelay signal transduction system"/>
    <property type="evidence" value="ECO:0007669"/>
    <property type="project" value="UniProtKB-KW"/>
</dbReference>
<proteinExistence type="inferred from homology"/>
<dbReference type="InterPro" id="IPR051677">
    <property type="entry name" value="AfsR-DnrI-RedD_regulator"/>
</dbReference>
<protein>
    <submittedName>
        <fullName evidence="9">DNA-binding SARP family transcriptional activator</fullName>
    </submittedName>
</protein>